<dbReference type="PROSITE" id="PS51147">
    <property type="entry name" value="PFTA"/>
    <property type="match status" value="5"/>
</dbReference>
<comment type="catalytic activity">
    <reaction evidence="5 6">
        <text>geranylgeranyl diphosphate + L-cysteinyl-[protein] = S-geranylgeranyl-L-cysteinyl-[protein] + diphosphate</text>
        <dbReference type="Rhea" id="RHEA:21240"/>
        <dbReference type="Rhea" id="RHEA-COMP:10131"/>
        <dbReference type="Rhea" id="RHEA-COMP:11537"/>
        <dbReference type="ChEBI" id="CHEBI:29950"/>
        <dbReference type="ChEBI" id="CHEBI:33019"/>
        <dbReference type="ChEBI" id="CHEBI:57533"/>
        <dbReference type="ChEBI" id="CHEBI:86021"/>
        <dbReference type="EC" id="2.5.1.60"/>
    </reaction>
</comment>
<keyword evidence="9" id="KW-1185">Reference proteome</keyword>
<keyword evidence="3 6" id="KW-0808">Transferase</keyword>
<evidence type="ECO:0000256" key="4">
    <source>
        <dbReference type="ARBA" id="ARBA00022737"/>
    </source>
</evidence>
<feature type="region of interest" description="Disordered" evidence="7">
    <location>
        <begin position="114"/>
        <end position="141"/>
    </location>
</feature>
<dbReference type="FunCoup" id="A0A317XPP1">
    <property type="interactions" value="48"/>
</dbReference>
<evidence type="ECO:0000313" key="9">
    <source>
        <dbReference type="Proteomes" id="UP000246740"/>
    </source>
</evidence>
<evidence type="ECO:0000256" key="1">
    <source>
        <dbReference type="ARBA" id="ARBA00006734"/>
    </source>
</evidence>
<reference evidence="8 9" key="1">
    <citation type="journal article" date="2018" name="Mol. Biol. Evol.">
        <title>Broad Genomic Sampling Reveals a Smut Pathogenic Ancestry of the Fungal Clade Ustilaginomycotina.</title>
        <authorList>
            <person name="Kijpornyongpan T."/>
            <person name="Mondo S.J."/>
            <person name="Barry K."/>
            <person name="Sandor L."/>
            <person name="Lee J."/>
            <person name="Lipzen A."/>
            <person name="Pangilinan J."/>
            <person name="LaButti K."/>
            <person name="Hainaut M."/>
            <person name="Henrissat B."/>
            <person name="Grigoriev I.V."/>
            <person name="Spatafora J.W."/>
            <person name="Aime M.C."/>
        </authorList>
    </citation>
    <scope>NUCLEOTIDE SEQUENCE [LARGE SCALE GENOMIC DNA]</scope>
    <source>
        <strain evidence="8 9">MCA 3645</strain>
    </source>
</reference>
<evidence type="ECO:0000313" key="8">
    <source>
        <dbReference type="EMBL" id="PWY99792.1"/>
    </source>
</evidence>
<evidence type="ECO:0000256" key="3">
    <source>
        <dbReference type="ARBA" id="ARBA00022679"/>
    </source>
</evidence>
<feature type="compositionally biased region" description="Basic and acidic residues" evidence="7">
    <location>
        <begin position="124"/>
        <end position="141"/>
    </location>
</feature>
<dbReference type="PANTHER" id="PTHR11129">
    <property type="entry name" value="PROTEIN FARNESYLTRANSFERASE ALPHA SUBUNIT/RAB GERANYLGERANYL TRANSFERASE ALPHA SUBUNIT"/>
    <property type="match status" value="1"/>
</dbReference>
<sequence length="452" mass="51953">MHGVKRQSKSAVSADARAARKAKEAAKLQAYLAVEKEVFALRRAFQVQQQQHSPSQSTIDPQDALERTTQLLALNPELYTIWNFRREILLSIFPSPVASTNAEQKQPDVFAALREPSSSTSQNQHHEHADTSDNHAHKSETERLDRNVTLLEMDLELTEHALRAHPKVYWIWNHRMWCLIQYPTSASGKYGLRLPEWPWQRELKLVERMLDLDPRNFMGWNCRRAIISQLARVVQSPGSVSDEPQPAPSALISTAFPASLSLGSRRDDTEVHNKLMQLANTELAYSLRKIETNFSNFSAWHQRSKVLPEVWAALHLDETEKHALIDSELDLVKQAMFTDPADQSVWLYHRWLIITLFPHPTEQQSQSQFQKKVDVLTTEIDAIHQLFDLEPESKWCALSLAHYKALLASYVSSNDQRQKLFQEAKTLVQQLTELDPDRQGRYRDLLSGTAHF</sequence>
<name>A0A317XPP1_9BASI</name>
<keyword evidence="2 6" id="KW-0637">Prenyltransferase</keyword>
<dbReference type="GO" id="GO:0097354">
    <property type="term" value="P:prenylation"/>
    <property type="evidence" value="ECO:0007669"/>
    <property type="project" value="UniProtKB-UniRule"/>
</dbReference>
<dbReference type="Proteomes" id="UP000246740">
    <property type="component" value="Unassembled WGS sequence"/>
</dbReference>
<dbReference type="AlphaFoldDB" id="A0A317XPP1"/>
<gene>
    <name evidence="8" type="ORF">BCV70DRAFT_162005</name>
</gene>
<dbReference type="EC" id="2.5.1.60" evidence="6"/>
<evidence type="ECO:0000256" key="6">
    <source>
        <dbReference type="RuleBase" id="RU367120"/>
    </source>
</evidence>
<dbReference type="Pfam" id="PF01239">
    <property type="entry name" value="PPTA"/>
    <property type="match status" value="5"/>
</dbReference>
<dbReference type="Gene3D" id="1.25.40.120">
    <property type="entry name" value="Protein prenylyltransferase"/>
    <property type="match status" value="1"/>
</dbReference>
<keyword evidence="4" id="KW-0677">Repeat</keyword>
<evidence type="ECO:0000256" key="2">
    <source>
        <dbReference type="ARBA" id="ARBA00022602"/>
    </source>
</evidence>
<dbReference type="STRING" id="1882483.A0A317XPP1"/>
<dbReference type="OrthoDB" id="1658at2759"/>
<dbReference type="SUPFAM" id="SSF48439">
    <property type="entry name" value="Protein prenylyltransferase"/>
    <property type="match status" value="1"/>
</dbReference>
<dbReference type="InParanoid" id="A0A317XPP1"/>
<proteinExistence type="inferred from homology"/>
<evidence type="ECO:0000256" key="7">
    <source>
        <dbReference type="SAM" id="MobiDB-lite"/>
    </source>
</evidence>
<dbReference type="EMBL" id="KZ819194">
    <property type="protein sequence ID" value="PWY99792.1"/>
    <property type="molecule type" value="Genomic_DNA"/>
</dbReference>
<organism evidence="8 9">
    <name type="scientific">Testicularia cyperi</name>
    <dbReference type="NCBI Taxonomy" id="1882483"/>
    <lineage>
        <taxon>Eukaryota</taxon>
        <taxon>Fungi</taxon>
        <taxon>Dikarya</taxon>
        <taxon>Basidiomycota</taxon>
        <taxon>Ustilaginomycotina</taxon>
        <taxon>Ustilaginomycetes</taxon>
        <taxon>Ustilaginales</taxon>
        <taxon>Anthracoideaceae</taxon>
        <taxon>Testicularia</taxon>
    </lineage>
</organism>
<comment type="function">
    <text evidence="6">Catalyzes the transfer of a geranyl-geranyl moiety from geranyl-geranyl pyrophosphate to cysteines occuring in specific C-terminal amino acid sequences.</text>
</comment>
<evidence type="ECO:0000256" key="5">
    <source>
        <dbReference type="ARBA" id="ARBA00047658"/>
    </source>
</evidence>
<comment type="similarity">
    <text evidence="1 6">Belongs to the protein prenyltransferase subunit alpha family.</text>
</comment>
<accession>A0A317XPP1</accession>
<dbReference type="GO" id="GO:0005968">
    <property type="term" value="C:Rab-protein geranylgeranyltransferase complex"/>
    <property type="evidence" value="ECO:0007669"/>
    <property type="project" value="TreeGrafter"/>
</dbReference>
<dbReference type="GO" id="GO:0004663">
    <property type="term" value="F:Rab geranylgeranyltransferase activity"/>
    <property type="evidence" value="ECO:0007669"/>
    <property type="project" value="UniProtKB-UniRule"/>
</dbReference>
<dbReference type="PANTHER" id="PTHR11129:SF2">
    <property type="entry name" value="GERANYLGERANYL TRANSFERASE TYPE-2 SUBUNIT ALPHA"/>
    <property type="match status" value="1"/>
</dbReference>
<dbReference type="InterPro" id="IPR002088">
    <property type="entry name" value="Prenyl_trans_a"/>
</dbReference>
<protein>
    <recommendedName>
        <fullName evidence="6">Geranylgeranyl transferase type-2 subunit alpha</fullName>
        <ecNumber evidence="6">2.5.1.60</ecNumber>
    </recommendedName>
    <alternativeName>
        <fullName evidence="6">Geranylgeranyl transferase type II subunit alpha</fullName>
    </alternativeName>
</protein>